<sequence>MVKFLDLASQYHSIKDDIDAAISRIIATSAFIGGPDLKAFESEFAAFQQAEHCIGVANGTDAIEIAIEALDLPAGSEILVPANSFIASSEAVTRSGHRVVFCEADAVSYTLDLDDLERRITPKTKAIIAVHLYGHPCDMTGLMDLAERHGLKIIEDCAQAHGAEIDGRRIGAIGHIGAFSFYPGKNLGAYGDGGAILTNDADLARKSRMIANHGRINKYDHQFEGRNSRLDGLQAAILRAKLPHLDGWIDRRNSIAQRYLAGLQGVEWLSQPNIKRNVRHAFHLFVIRTAHRDALQGWLKEQGVDSGVHYPIALPDLAAYAYLRDADTPTLASDLAPTLLSLPMGEHLSEVDVDQVISAVRSFQP</sequence>
<dbReference type="GO" id="GO:0030170">
    <property type="term" value="F:pyridoxal phosphate binding"/>
    <property type="evidence" value="ECO:0007669"/>
    <property type="project" value="TreeGrafter"/>
</dbReference>
<comment type="caution">
    <text evidence="6">The sequence shown here is derived from an EMBL/GenBank/DDBJ whole genome shotgun (WGS) entry which is preliminary data.</text>
</comment>
<dbReference type="Gene3D" id="3.40.640.10">
    <property type="entry name" value="Type I PLP-dependent aspartate aminotransferase-like (Major domain)"/>
    <property type="match status" value="1"/>
</dbReference>
<dbReference type="InterPro" id="IPR000653">
    <property type="entry name" value="DegT/StrS_aminotransferase"/>
</dbReference>
<dbReference type="OrthoDB" id="9768668at2"/>
<keyword evidence="1 4" id="KW-0663">Pyridoxal phosphate</keyword>
<protein>
    <submittedName>
        <fullName evidence="6">Erythromycin biosynthesis sensory transduction protein eryC1</fullName>
    </submittedName>
</protein>
<feature type="modified residue" description="N6-(pyridoxal phosphate)lysine" evidence="4">
    <location>
        <position position="185"/>
    </location>
</feature>
<accession>A0A246JNE7</accession>
<evidence type="ECO:0000256" key="5">
    <source>
        <dbReference type="RuleBase" id="RU004508"/>
    </source>
</evidence>
<evidence type="ECO:0000256" key="4">
    <source>
        <dbReference type="PIRSR" id="PIRSR000390-2"/>
    </source>
</evidence>
<dbReference type="InterPro" id="IPR015422">
    <property type="entry name" value="PyrdxlP-dep_Trfase_small"/>
</dbReference>
<dbReference type="RefSeq" id="WP_088443730.1">
    <property type="nucleotide sequence ID" value="NZ_BMMC01000025.1"/>
</dbReference>
<dbReference type="Gene3D" id="3.90.1150.10">
    <property type="entry name" value="Aspartate Aminotransferase, domain 1"/>
    <property type="match status" value="1"/>
</dbReference>
<dbReference type="PANTHER" id="PTHR30244">
    <property type="entry name" value="TRANSAMINASE"/>
    <property type="match status" value="1"/>
</dbReference>
<comment type="similarity">
    <text evidence="2 5">Belongs to the DegT/DnrJ/EryC1 family.</text>
</comment>
<feature type="active site" description="Proton acceptor" evidence="3">
    <location>
        <position position="185"/>
    </location>
</feature>
<dbReference type="InterPro" id="IPR015421">
    <property type="entry name" value="PyrdxlP-dep_Trfase_major"/>
</dbReference>
<dbReference type="CDD" id="cd00616">
    <property type="entry name" value="AHBA_syn"/>
    <property type="match status" value="1"/>
</dbReference>
<evidence type="ECO:0000256" key="1">
    <source>
        <dbReference type="ARBA" id="ARBA00022898"/>
    </source>
</evidence>
<dbReference type="AlphaFoldDB" id="A0A246JNE7"/>
<reference evidence="6 7" key="1">
    <citation type="journal article" date="2010" name="Int. J. Syst. Evol. Microbiol.">
        <title>Sphingopyxis bauzanensis sp. nov., a psychrophilic bacterium isolated from soil.</title>
        <authorList>
            <person name="Zhang D.C."/>
            <person name="Liu H.C."/>
            <person name="Xin Y.H."/>
            <person name="Zhou Y.G."/>
            <person name="Schinner F."/>
            <person name="Margesin R."/>
        </authorList>
    </citation>
    <scope>NUCLEOTIDE SEQUENCE [LARGE SCALE GENOMIC DNA]</scope>
    <source>
        <strain evidence="6 7">DSM 22271</strain>
    </source>
</reference>
<dbReference type="SUPFAM" id="SSF53383">
    <property type="entry name" value="PLP-dependent transferases"/>
    <property type="match status" value="1"/>
</dbReference>
<organism evidence="6 7">
    <name type="scientific">Sphingopyxis bauzanensis</name>
    <dbReference type="NCBI Taxonomy" id="651663"/>
    <lineage>
        <taxon>Bacteria</taxon>
        <taxon>Pseudomonadati</taxon>
        <taxon>Pseudomonadota</taxon>
        <taxon>Alphaproteobacteria</taxon>
        <taxon>Sphingomonadales</taxon>
        <taxon>Sphingomonadaceae</taxon>
        <taxon>Sphingopyxis</taxon>
    </lineage>
</organism>
<dbReference type="EMBL" id="NISK01000005">
    <property type="protein sequence ID" value="OWQ94105.1"/>
    <property type="molecule type" value="Genomic_DNA"/>
</dbReference>
<dbReference type="PIRSF" id="PIRSF000390">
    <property type="entry name" value="PLP_StrS"/>
    <property type="match status" value="1"/>
</dbReference>
<dbReference type="GO" id="GO:0000271">
    <property type="term" value="P:polysaccharide biosynthetic process"/>
    <property type="evidence" value="ECO:0007669"/>
    <property type="project" value="TreeGrafter"/>
</dbReference>
<dbReference type="PANTHER" id="PTHR30244:SF36">
    <property type="entry name" value="3-OXO-GLUCOSE-6-PHOSPHATE:GLUTAMATE AMINOTRANSFERASE"/>
    <property type="match status" value="1"/>
</dbReference>
<dbReference type="InterPro" id="IPR015424">
    <property type="entry name" value="PyrdxlP-dep_Trfase"/>
</dbReference>
<evidence type="ECO:0000256" key="2">
    <source>
        <dbReference type="ARBA" id="ARBA00037999"/>
    </source>
</evidence>
<dbReference type="Pfam" id="PF01041">
    <property type="entry name" value="DegT_DnrJ_EryC1"/>
    <property type="match status" value="1"/>
</dbReference>
<proteinExistence type="inferred from homology"/>
<evidence type="ECO:0000313" key="7">
    <source>
        <dbReference type="Proteomes" id="UP000197361"/>
    </source>
</evidence>
<keyword evidence="7" id="KW-1185">Reference proteome</keyword>
<evidence type="ECO:0000313" key="6">
    <source>
        <dbReference type="EMBL" id="OWQ94105.1"/>
    </source>
</evidence>
<evidence type="ECO:0000256" key="3">
    <source>
        <dbReference type="PIRSR" id="PIRSR000390-1"/>
    </source>
</evidence>
<dbReference type="GO" id="GO:0008483">
    <property type="term" value="F:transaminase activity"/>
    <property type="evidence" value="ECO:0007669"/>
    <property type="project" value="TreeGrafter"/>
</dbReference>
<dbReference type="Proteomes" id="UP000197361">
    <property type="component" value="Unassembled WGS sequence"/>
</dbReference>
<name>A0A246JNE7_9SPHN</name>
<gene>
    <name evidence="6" type="ORF">CDQ92_19025</name>
</gene>